<dbReference type="InterPro" id="IPR011055">
    <property type="entry name" value="Dup_hybrid_motif"/>
</dbReference>
<organism evidence="3 4">
    <name type="scientific">Marinigracilibium pacificum</name>
    <dbReference type="NCBI Taxonomy" id="2729599"/>
    <lineage>
        <taxon>Bacteria</taxon>
        <taxon>Pseudomonadati</taxon>
        <taxon>Bacteroidota</taxon>
        <taxon>Cytophagia</taxon>
        <taxon>Cytophagales</taxon>
        <taxon>Flammeovirgaceae</taxon>
        <taxon>Marinigracilibium</taxon>
    </lineage>
</organism>
<dbReference type="GO" id="GO:0004222">
    <property type="term" value="F:metalloendopeptidase activity"/>
    <property type="evidence" value="ECO:0007669"/>
    <property type="project" value="TreeGrafter"/>
</dbReference>
<comment type="caution">
    <text evidence="3">The sequence shown here is derived from an EMBL/GenBank/DDBJ whole genome shotgun (WGS) entry which is preliminary data.</text>
</comment>
<evidence type="ECO:0000256" key="1">
    <source>
        <dbReference type="SAM" id="Phobius"/>
    </source>
</evidence>
<dbReference type="EMBL" id="JABBNU010000005">
    <property type="protein sequence ID" value="NMM48513.1"/>
    <property type="molecule type" value="Genomic_DNA"/>
</dbReference>
<keyword evidence="4" id="KW-1185">Reference proteome</keyword>
<accession>A0A848IVK7</accession>
<evidence type="ECO:0000313" key="4">
    <source>
        <dbReference type="Proteomes" id="UP000559010"/>
    </source>
</evidence>
<feature type="domain" description="M23ase beta-sheet core" evidence="2">
    <location>
        <begin position="96"/>
        <end position="190"/>
    </location>
</feature>
<dbReference type="Gene3D" id="2.70.70.10">
    <property type="entry name" value="Glucose Permease (Domain IIA)"/>
    <property type="match status" value="1"/>
</dbReference>
<name>A0A848IVK7_9BACT</name>
<dbReference type="InterPro" id="IPR050570">
    <property type="entry name" value="Cell_wall_metabolism_enzyme"/>
</dbReference>
<evidence type="ECO:0000259" key="2">
    <source>
        <dbReference type="Pfam" id="PF01551"/>
    </source>
</evidence>
<dbReference type="PANTHER" id="PTHR21666">
    <property type="entry name" value="PEPTIDASE-RELATED"/>
    <property type="match status" value="1"/>
</dbReference>
<evidence type="ECO:0000313" key="3">
    <source>
        <dbReference type="EMBL" id="NMM48513.1"/>
    </source>
</evidence>
<dbReference type="AlphaFoldDB" id="A0A848IVK7"/>
<sequence length="194" mass="21299">MLDAISSKTSQLSIASSFNYSTIKQRIEMITKDKSQNAQRIRYLILVPALFLLVSAFAHFVGSEPRIFPIKEGFDFKITAKFNKHVKIPSKNIDKIHGGIDIGAKEGTPIIASGSGIVAISEMKGDWGNLVVLDHGNGIITKYAHMQKLAVRKGEEVTEGDVIGYVGSTGKSTGPHLHYEVHKDGKKVNPEDYF</sequence>
<keyword evidence="1" id="KW-0472">Membrane</keyword>
<gene>
    <name evidence="3" type="ORF">HH304_08885</name>
</gene>
<dbReference type="InterPro" id="IPR016047">
    <property type="entry name" value="M23ase_b-sheet_dom"/>
</dbReference>
<dbReference type="CDD" id="cd12797">
    <property type="entry name" value="M23_peptidase"/>
    <property type="match status" value="1"/>
</dbReference>
<reference evidence="3 4" key="1">
    <citation type="submission" date="2020-04" db="EMBL/GenBank/DDBJ databases">
        <title>Flammeovirgaceae bacterium KN852 isolated from deep sea.</title>
        <authorList>
            <person name="Zhang D.-C."/>
        </authorList>
    </citation>
    <scope>NUCLEOTIDE SEQUENCE [LARGE SCALE GENOMIC DNA]</scope>
    <source>
        <strain evidence="3 4">KN852</strain>
    </source>
</reference>
<feature type="transmembrane region" description="Helical" evidence="1">
    <location>
        <begin position="41"/>
        <end position="61"/>
    </location>
</feature>
<dbReference type="SUPFAM" id="SSF51261">
    <property type="entry name" value="Duplicated hybrid motif"/>
    <property type="match status" value="1"/>
</dbReference>
<proteinExistence type="predicted"/>
<keyword evidence="1" id="KW-0812">Transmembrane</keyword>
<dbReference type="Pfam" id="PF01551">
    <property type="entry name" value="Peptidase_M23"/>
    <property type="match status" value="1"/>
</dbReference>
<protein>
    <submittedName>
        <fullName evidence="3">M23 family metallopeptidase</fullName>
    </submittedName>
</protein>
<dbReference type="Proteomes" id="UP000559010">
    <property type="component" value="Unassembled WGS sequence"/>
</dbReference>
<dbReference type="PANTHER" id="PTHR21666:SF270">
    <property type="entry name" value="MUREIN HYDROLASE ACTIVATOR ENVC"/>
    <property type="match status" value="1"/>
</dbReference>
<keyword evidence="1" id="KW-1133">Transmembrane helix</keyword>